<evidence type="ECO:0000313" key="2">
    <source>
        <dbReference type="EMBL" id="MBB5866738.1"/>
    </source>
</evidence>
<dbReference type="Pfam" id="PF05893">
    <property type="entry name" value="LuxC"/>
    <property type="match status" value="1"/>
</dbReference>
<keyword evidence="3" id="KW-1185">Reference proteome</keyword>
<dbReference type="RefSeq" id="WP_184830760.1">
    <property type="nucleotide sequence ID" value="NZ_JACHMN010000001.1"/>
</dbReference>
<protein>
    <recommendedName>
        <fullName evidence="4">Long-chain-fatty-acyl-CoA reductase</fullName>
    </recommendedName>
</protein>
<dbReference type="EMBL" id="JACHMN010000001">
    <property type="protein sequence ID" value="MBB5866738.1"/>
    <property type="molecule type" value="Genomic_DNA"/>
</dbReference>
<sequence>MIRQLFPSGPPVTAADLVHSMRSSSALSVGDDRIVDFFDTVGRILLDPAIARSRPELAALGAFLRRGRTRAELARVGDEPGLKRFPRGLVLHIAPANVDALYVYSWALSALAGNHNVVRVSSRAGEATTEILRVLHSALDSDGSLASAIGPTQRIVAYDHDDAINETLAAACDLRVLWGGDRSIAELRGHSLAPSARDLTFPDRSSFAVINAERFGTACESAQSRVAGAFHADSYWYDQAACASPRTVFWVGSPAVVAAAQEGFYRLLADVVATRGPAADPAMAIHKRVSTYGLAVAGAATAIQHIGHDVTVVYLAGTGNVPRDWLGAGVFPQVRLDSLTELVELVERRDQTLTYYGFEQDELAGLARDLGGRGIDRIVPIGRALEFTSRWDGYDLLSEFTRITTVS</sequence>
<dbReference type="SUPFAM" id="SSF53720">
    <property type="entry name" value="ALDH-like"/>
    <property type="match status" value="1"/>
</dbReference>
<evidence type="ECO:0000256" key="1">
    <source>
        <dbReference type="ARBA" id="ARBA00022857"/>
    </source>
</evidence>
<comment type="caution">
    <text evidence="2">The sequence shown here is derived from an EMBL/GenBank/DDBJ whole genome shotgun (WGS) entry which is preliminary data.</text>
</comment>
<keyword evidence="1" id="KW-0521">NADP</keyword>
<dbReference type="GO" id="GO:0008218">
    <property type="term" value="P:bioluminescence"/>
    <property type="evidence" value="ECO:0007669"/>
    <property type="project" value="InterPro"/>
</dbReference>
<gene>
    <name evidence="2" type="ORF">F4553_000117</name>
</gene>
<dbReference type="AlphaFoldDB" id="A0A841BHE2"/>
<evidence type="ECO:0000313" key="3">
    <source>
        <dbReference type="Proteomes" id="UP000587527"/>
    </source>
</evidence>
<dbReference type="InterPro" id="IPR016161">
    <property type="entry name" value="Ald_DH/histidinol_DH"/>
</dbReference>
<organism evidence="2 3">
    <name type="scientific">Allocatelliglobosispora scoriae</name>
    <dbReference type="NCBI Taxonomy" id="643052"/>
    <lineage>
        <taxon>Bacteria</taxon>
        <taxon>Bacillati</taxon>
        <taxon>Actinomycetota</taxon>
        <taxon>Actinomycetes</taxon>
        <taxon>Micromonosporales</taxon>
        <taxon>Micromonosporaceae</taxon>
        <taxon>Allocatelliglobosispora</taxon>
    </lineage>
</organism>
<accession>A0A841BHE2</accession>
<name>A0A841BHE2_9ACTN</name>
<dbReference type="Proteomes" id="UP000587527">
    <property type="component" value="Unassembled WGS sequence"/>
</dbReference>
<proteinExistence type="predicted"/>
<dbReference type="InterPro" id="IPR008670">
    <property type="entry name" value="CoA_reduct_LuxC"/>
</dbReference>
<reference evidence="2 3" key="1">
    <citation type="submission" date="2020-08" db="EMBL/GenBank/DDBJ databases">
        <title>Sequencing the genomes of 1000 actinobacteria strains.</title>
        <authorList>
            <person name="Klenk H.-P."/>
        </authorList>
    </citation>
    <scope>NUCLEOTIDE SEQUENCE [LARGE SCALE GENOMIC DNA]</scope>
    <source>
        <strain evidence="2 3">DSM 45362</strain>
    </source>
</reference>
<evidence type="ECO:0008006" key="4">
    <source>
        <dbReference type="Google" id="ProtNLM"/>
    </source>
</evidence>
<dbReference type="GO" id="GO:0003995">
    <property type="term" value="F:acyl-CoA dehydrogenase activity"/>
    <property type="evidence" value="ECO:0007669"/>
    <property type="project" value="InterPro"/>
</dbReference>